<dbReference type="KEGG" id="acm:AciX9_2168"/>
<dbReference type="AlphaFoldDB" id="E8X2I8"/>
<evidence type="ECO:0000313" key="3">
    <source>
        <dbReference type="EMBL" id="ADW69212.1"/>
    </source>
</evidence>
<name>E8X2I8_GRATM</name>
<dbReference type="SUPFAM" id="SSF63829">
    <property type="entry name" value="Calcium-dependent phosphotriesterase"/>
    <property type="match status" value="1"/>
</dbReference>
<keyword evidence="1" id="KW-0677">Repeat</keyword>
<dbReference type="Proteomes" id="UP000000343">
    <property type="component" value="Chromosome"/>
</dbReference>
<dbReference type="PANTHER" id="PTHR24104:SF25">
    <property type="entry name" value="PROTEIN LIN-41"/>
    <property type="match status" value="1"/>
</dbReference>
<protein>
    <submittedName>
        <fullName evidence="3">NHL repeat containing protein</fullName>
    </submittedName>
</protein>
<dbReference type="Gene3D" id="2.40.10.500">
    <property type="match status" value="1"/>
</dbReference>
<dbReference type="Gene3D" id="2.120.10.30">
    <property type="entry name" value="TolB, C-terminal domain"/>
    <property type="match status" value="1"/>
</dbReference>
<dbReference type="InterPro" id="IPR011042">
    <property type="entry name" value="6-blade_b-propeller_TolB-like"/>
</dbReference>
<dbReference type="CDD" id="cd05819">
    <property type="entry name" value="NHL"/>
    <property type="match status" value="1"/>
</dbReference>
<feature type="repeat" description="NHL" evidence="2">
    <location>
        <begin position="499"/>
        <end position="526"/>
    </location>
</feature>
<sequence>MKPDQASCCTRTDSVMRCSSRKHAMILSCGWLGIAAATIGCGSSTPSSTTTVTAPGSAFTGHITAAGQPVIGASVQLYAAGTSGNGTGAVNLLPGQTISSNSAGQFSIPQDFACPTSTTQTYLVAQSGNPGLAGGTDNRALLLVAALGDCGSLSITTTPIVNEATTAAAAWAFSTFLGASAAIGSSATNATGLRNAFALAANLVSISTGTIPGPNLPSSAKFETAKLNTLANALASCTHSEGGAACGPLFAAAQQGTTKPATTLDAALSIVRNPANNVTAVFAASSGQTTFQPTLASAPHDWTLSITYGNCTSGCGGLNLPGNIAIDSTGAVWVANYFGRVASKFSATGVAAATNGFVGTGLYASYGIAVDASDNAWVTNLQSFTPTNSYSGSVSEFSPAGAELSGLGYTGGGVYYPLAVAAGTNGDIWVADYGSSSASLLASNGTTLSGASGYAASQLPFTSAVALDATQNAWFAVQNGVARVTPLGAVTSFSCCDDPEGIAVDPSGDIWVADYGASSLIELSPSGQTMATLDTASAGASPKGIAIDGAGNVWAANYYGNSLTALTGSNAAFRFPTRTIGLDASLNEPYAIAVDASGNLWVSNSNSNALVEFIGLASPVKTPLLGPPAQP</sequence>
<dbReference type="Pfam" id="PF24684">
    <property type="entry name" value="Vgb_lyase"/>
    <property type="match status" value="1"/>
</dbReference>
<dbReference type="eggNOG" id="COG4257">
    <property type="taxonomic scope" value="Bacteria"/>
</dbReference>
<evidence type="ECO:0000313" key="4">
    <source>
        <dbReference type="Proteomes" id="UP000000343"/>
    </source>
</evidence>
<evidence type="ECO:0000256" key="2">
    <source>
        <dbReference type="PROSITE-ProRule" id="PRU00504"/>
    </source>
</evidence>
<keyword evidence="4" id="KW-1185">Reference proteome</keyword>
<dbReference type="STRING" id="1198114.AciX9_2168"/>
<accession>E8X2I8</accession>
<dbReference type="PaxDb" id="1198114-AciX9_2168"/>
<dbReference type="InterPro" id="IPR050952">
    <property type="entry name" value="TRIM-NHL_E3_ligases"/>
</dbReference>
<dbReference type="EMBL" id="CP002480">
    <property type="protein sequence ID" value="ADW69212.1"/>
    <property type="molecule type" value="Genomic_DNA"/>
</dbReference>
<dbReference type="InterPro" id="IPR001258">
    <property type="entry name" value="NHL_repeat"/>
</dbReference>
<dbReference type="GO" id="GO:0008270">
    <property type="term" value="F:zinc ion binding"/>
    <property type="evidence" value="ECO:0007669"/>
    <property type="project" value="UniProtKB-KW"/>
</dbReference>
<proteinExistence type="predicted"/>
<dbReference type="PANTHER" id="PTHR24104">
    <property type="entry name" value="E3 UBIQUITIN-PROTEIN LIGASE NHLRC1-RELATED"/>
    <property type="match status" value="1"/>
</dbReference>
<reference evidence="4" key="1">
    <citation type="submission" date="2011-01" db="EMBL/GenBank/DDBJ databases">
        <title>Complete sequence of chromosome of Acidobacterium sp. MP5ACTX9.</title>
        <authorList>
            <consortium name="US DOE Joint Genome Institute"/>
            <person name="Lucas S."/>
            <person name="Copeland A."/>
            <person name="Lapidus A."/>
            <person name="Cheng J.-F."/>
            <person name="Goodwin L."/>
            <person name="Pitluck S."/>
            <person name="Teshima H."/>
            <person name="Detter J.C."/>
            <person name="Han C."/>
            <person name="Tapia R."/>
            <person name="Land M."/>
            <person name="Hauser L."/>
            <person name="Kyrpides N."/>
            <person name="Ivanova N."/>
            <person name="Ovchinnikova G."/>
            <person name="Pagani I."/>
            <person name="Rawat S.R."/>
            <person name="Mannisto M."/>
            <person name="Haggblom M.M."/>
            <person name="Woyke T."/>
        </authorList>
    </citation>
    <scope>NUCLEOTIDE SEQUENCE [LARGE SCALE GENOMIC DNA]</scope>
    <source>
        <strain evidence="4">MP5ACTX9</strain>
    </source>
</reference>
<organism evidence="4">
    <name type="scientific">Granulicella tundricola (strain ATCC BAA-1859 / DSM 23138 / MP5ACTX9)</name>
    <dbReference type="NCBI Taxonomy" id="1198114"/>
    <lineage>
        <taxon>Bacteria</taxon>
        <taxon>Pseudomonadati</taxon>
        <taxon>Acidobacteriota</taxon>
        <taxon>Terriglobia</taxon>
        <taxon>Terriglobales</taxon>
        <taxon>Acidobacteriaceae</taxon>
        <taxon>Granulicella</taxon>
    </lineage>
</organism>
<evidence type="ECO:0000256" key="1">
    <source>
        <dbReference type="ARBA" id="ARBA00022737"/>
    </source>
</evidence>
<dbReference type="HOGENOM" id="CLU_016729_0_0_0"/>
<gene>
    <name evidence="3" type="ordered locus">AciX9_2168</name>
</gene>
<dbReference type="PROSITE" id="PS51125">
    <property type="entry name" value="NHL"/>
    <property type="match status" value="1"/>
</dbReference>